<dbReference type="RefSeq" id="XP_012938516.1">
    <property type="nucleotide sequence ID" value="XM_013083062.2"/>
</dbReference>
<evidence type="ECO:0000256" key="3">
    <source>
        <dbReference type="ARBA" id="ARBA00022989"/>
    </source>
</evidence>
<keyword evidence="7" id="KW-1185">Reference proteome</keyword>
<feature type="transmembrane region" description="Helical" evidence="6">
    <location>
        <begin position="179"/>
        <end position="202"/>
    </location>
</feature>
<evidence type="ECO:0000313" key="7">
    <source>
        <dbReference type="Proteomes" id="UP000694888"/>
    </source>
</evidence>
<evidence type="ECO:0000256" key="4">
    <source>
        <dbReference type="ARBA" id="ARBA00023136"/>
    </source>
</evidence>
<dbReference type="Proteomes" id="UP000694888">
    <property type="component" value="Unplaced"/>
</dbReference>
<keyword evidence="4 6" id="KW-0472">Membrane</keyword>
<comment type="subcellular location">
    <subcellularLocation>
        <location evidence="1">Membrane</location>
        <topology evidence="1">Multi-pass membrane protein</topology>
    </subcellularLocation>
</comment>
<gene>
    <name evidence="8" type="primary">LOC101858454</name>
</gene>
<feature type="transmembrane region" description="Helical" evidence="6">
    <location>
        <begin position="21"/>
        <end position="45"/>
    </location>
</feature>
<evidence type="ECO:0000256" key="5">
    <source>
        <dbReference type="SAM" id="MobiDB-lite"/>
    </source>
</evidence>
<dbReference type="PANTHER" id="PTHR12489">
    <property type="entry name" value="LIPOMA HMGIC FUSION PARTNER-LIKE PROTEIN"/>
    <property type="match status" value="1"/>
</dbReference>
<reference evidence="8" key="1">
    <citation type="submission" date="2025-08" db="UniProtKB">
        <authorList>
            <consortium name="RefSeq"/>
        </authorList>
    </citation>
    <scope>IDENTIFICATION</scope>
</reference>
<feature type="compositionally biased region" description="Basic and acidic residues" evidence="5">
    <location>
        <begin position="247"/>
        <end position="263"/>
    </location>
</feature>
<name>A0ABM1A0U3_APLCA</name>
<proteinExistence type="predicted"/>
<dbReference type="InterPro" id="IPR019372">
    <property type="entry name" value="LHFPL"/>
</dbReference>
<evidence type="ECO:0000313" key="8">
    <source>
        <dbReference type="RefSeq" id="XP_012938516.1"/>
    </source>
</evidence>
<feature type="transmembrane region" description="Helical" evidence="6">
    <location>
        <begin position="128"/>
        <end position="152"/>
    </location>
</feature>
<feature type="transmembrane region" description="Helical" evidence="6">
    <location>
        <begin position="98"/>
        <end position="121"/>
    </location>
</feature>
<dbReference type="GeneID" id="101858454"/>
<evidence type="ECO:0000256" key="6">
    <source>
        <dbReference type="SAM" id="Phobius"/>
    </source>
</evidence>
<feature type="region of interest" description="Disordered" evidence="5">
    <location>
        <begin position="247"/>
        <end position="270"/>
    </location>
</feature>
<protein>
    <submittedName>
        <fullName evidence="8">LHFPL tetraspan subfamily member 3 protein</fullName>
    </submittedName>
</protein>
<dbReference type="Gene3D" id="1.20.140.150">
    <property type="match status" value="1"/>
</dbReference>
<dbReference type="Pfam" id="PF10242">
    <property type="entry name" value="L_HMGIC_fpl"/>
    <property type="match status" value="1"/>
</dbReference>
<organism evidence="7 8">
    <name type="scientific">Aplysia californica</name>
    <name type="common">California sea hare</name>
    <dbReference type="NCBI Taxonomy" id="6500"/>
    <lineage>
        <taxon>Eukaryota</taxon>
        <taxon>Metazoa</taxon>
        <taxon>Spiralia</taxon>
        <taxon>Lophotrochozoa</taxon>
        <taxon>Mollusca</taxon>
        <taxon>Gastropoda</taxon>
        <taxon>Heterobranchia</taxon>
        <taxon>Euthyneura</taxon>
        <taxon>Tectipleura</taxon>
        <taxon>Aplysiida</taxon>
        <taxon>Aplysioidea</taxon>
        <taxon>Aplysiidae</taxon>
        <taxon>Aplysia</taxon>
    </lineage>
</organism>
<dbReference type="PANTHER" id="PTHR12489:SF1">
    <property type="entry name" value="LP10272P"/>
    <property type="match status" value="1"/>
</dbReference>
<keyword evidence="2 6" id="KW-0812">Transmembrane</keyword>
<sequence>MMDPKFNPETAKIYHFRYMREYRAVAVLWALLTIIWCILNVVAFIQPQWIGDTEDSRGYGHVGVYAYCEPDSGPTQGKYVCFGQFDEFDSILNDEFKAATFFCGVAALLMLVCVAALLLFFCFKKTAVFVFCGILELVCAIFMFLACVIFPAGWDHPIVQRICGTTADEYELGECGIRWGYILAILGIFDAAILAVLAFFLASKRAKIEIYSTAGTVTKSELNGYSETVSKKSIPIQPQVVAVPAEGDHDRYSEFSRHSDRPRSRGGFQL</sequence>
<evidence type="ECO:0000256" key="1">
    <source>
        <dbReference type="ARBA" id="ARBA00004141"/>
    </source>
</evidence>
<accession>A0ABM1A0U3</accession>
<keyword evidence="3 6" id="KW-1133">Transmembrane helix</keyword>
<evidence type="ECO:0000256" key="2">
    <source>
        <dbReference type="ARBA" id="ARBA00022692"/>
    </source>
</evidence>